<accession>A0A239JDN3</accession>
<keyword evidence="3" id="KW-1185">Reference proteome</keyword>
<dbReference type="InterPro" id="IPR010982">
    <property type="entry name" value="Lambda_DNA-bd_dom_sf"/>
</dbReference>
<organism evidence="2 3">
    <name type="scientific">Pontibacter ummariensis</name>
    <dbReference type="NCBI Taxonomy" id="1610492"/>
    <lineage>
        <taxon>Bacteria</taxon>
        <taxon>Pseudomonadati</taxon>
        <taxon>Bacteroidota</taxon>
        <taxon>Cytophagia</taxon>
        <taxon>Cytophagales</taxon>
        <taxon>Hymenobacteraceae</taxon>
        <taxon>Pontibacter</taxon>
    </lineage>
</organism>
<evidence type="ECO:0000313" key="2">
    <source>
        <dbReference type="EMBL" id="SNT04011.1"/>
    </source>
</evidence>
<reference evidence="3" key="1">
    <citation type="submission" date="2017-06" db="EMBL/GenBank/DDBJ databases">
        <authorList>
            <person name="Varghese N."/>
            <person name="Submissions S."/>
        </authorList>
    </citation>
    <scope>NUCLEOTIDE SEQUENCE [LARGE SCALE GENOMIC DNA]</scope>
    <source>
        <strain evidence="3">NKM1</strain>
    </source>
</reference>
<name>A0A239JDN3_9BACT</name>
<dbReference type="InterPro" id="IPR025272">
    <property type="entry name" value="SocA_Panacea"/>
</dbReference>
<dbReference type="Pfam" id="PF13274">
    <property type="entry name" value="SocA_Panacea"/>
    <property type="match status" value="1"/>
</dbReference>
<dbReference type="Proteomes" id="UP000198432">
    <property type="component" value="Unassembled WGS sequence"/>
</dbReference>
<dbReference type="GO" id="GO:0003677">
    <property type="term" value="F:DNA binding"/>
    <property type="evidence" value="ECO:0007669"/>
    <property type="project" value="InterPro"/>
</dbReference>
<gene>
    <name evidence="2" type="ORF">SAMN06296052_12166</name>
</gene>
<feature type="domain" description="Antitoxin SocA-like Panacea" evidence="1">
    <location>
        <begin position="204"/>
        <end position="312"/>
    </location>
</feature>
<protein>
    <recommendedName>
        <fullName evidence="1">Antitoxin SocA-like Panacea domain-containing protein</fullName>
    </recommendedName>
</protein>
<evidence type="ECO:0000259" key="1">
    <source>
        <dbReference type="Pfam" id="PF13274"/>
    </source>
</evidence>
<evidence type="ECO:0000313" key="3">
    <source>
        <dbReference type="Proteomes" id="UP000198432"/>
    </source>
</evidence>
<dbReference type="AlphaFoldDB" id="A0A239JDN3"/>
<sequence>MESPITGKEMKLAMEPTVLSFRKEKFEVMYHYYLCEDSGEQFTDELLDTMNLNQVYNQYREKYGIPFPDEIKAIREQYGAPASKMSLILGFGANQYRLYEAGEVPSVANGRLILAIKEPDDFIKQVRASEHMLDPKEAAKLIQRAEKIIEARQKNLWNMLLAERIFRNENPNAFSGYRRPDFERIAQLISFFSDGKNDINKTKLNKLLFYADFGYFKKAGVSMTGITYRAIPLGPVPAEYDKLYMKLVDDGLIQITSKLIKDYYADVFQGLQDFDASLFTPLELEVLEAVKKNLCPLSTKKIVDLSHEESAWLQNHEKRETISYQKFAFELKHFS</sequence>
<dbReference type="OrthoDB" id="9804491at2"/>
<dbReference type="EMBL" id="FZOQ01000021">
    <property type="protein sequence ID" value="SNT04011.1"/>
    <property type="molecule type" value="Genomic_DNA"/>
</dbReference>
<dbReference type="RefSeq" id="WP_089320877.1">
    <property type="nucleotide sequence ID" value="NZ_FZOQ01000021.1"/>
</dbReference>
<proteinExistence type="predicted"/>
<dbReference type="Gene3D" id="1.10.260.40">
    <property type="entry name" value="lambda repressor-like DNA-binding domains"/>
    <property type="match status" value="1"/>
</dbReference>